<gene>
    <name evidence="5" type="ORF">CYNAS_LOCUS10954</name>
</gene>
<evidence type="ECO:0000256" key="1">
    <source>
        <dbReference type="PROSITE-ProRule" id="PRU00339"/>
    </source>
</evidence>
<dbReference type="Pfam" id="PF08336">
    <property type="entry name" value="P4Ha_N"/>
    <property type="match status" value="1"/>
</dbReference>
<evidence type="ECO:0000259" key="4">
    <source>
        <dbReference type="Pfam" id="PF23558"/>
    </source>
</evidence>
<feature type="domain" description="Prolyl 4-hydroxylase N-terminal" evidence="3">
    <location>
        <begin position="22"/>
        <end position="154"/>
    </location>
</feature>
<keyword evidence="2" id="KW-0732">Signal</keyword>
<proteinExistence type="predicted"/>
<dbReference type="InterPro" id="IPR011990">
    <property type="entry name" value="TPR-like_helical_dom_sf"/>
</dbReference>
<feature type="signal peptide" evidence="2">
    <location>
        <begin position="1"/>
        <end position="17"/>
    </location>
</feature>
<keyword evidence="1" id="KW-0802">TPR repeat</keyword>
<dbReference type="PROSITE" id="PS50005">
    <property type="entry name" value="TPR"/>
    <property type="match status" value="1"/>
</dbReference>
<name>A0AA36M5Q7_CYLNA</name>
<dbReference type="EMBL" id="CATQJL010000223">
    <property type="protein sequence ID" value="CAJ0598971.1"/>
    <property type="molecule type" value="Genomic_DNA"/>
</dbReference>
<keyword evidence="6" id="KW-1185">Reference proteome</keyword>
<feature type="chain" id="PRO_5041268532" description="Prolyl 4-hydroxylase alpha-subunit N-terminal domain-containing protein" evidence="2">
    <location>
        <begin position="18"/>
        <end position="257"/>
    </location>
</feature>
<dbReference type="Proteomes" id="UP001176961">
    <property type="component" value="Unassembled WGS sequence"/>
</dbReference>
<comment type="caution">
    <text evidence="5">The sequence shown here is derived from an EMBL/GenBank/DDBJ whole genome shotgun (WGS) entry which is preliminary data.</text>
</comment>
<protein>
    <recommendedName>
        <fullName evidence="7">Prolyl 4-hydroxylase alpha-subunit N-terminal domain-containing protein</fullName>
    </recommendedName>
</protein>
<feature type="repeat" description="TPR" evidence="1">
    <location>
        <begin position="205"/>
        <end position="238"/>
    </location>
</feature>
<dbReference type="InterPro" id="IPR059068">
    <property type="entry name" value="TPR_P4H"/>
</dbReference>
<feature type="domain" description="Prolyl 4-hydroxylase peptide-substrate-binding" evidence="4">
    <location>
        <begin position="166"/>
        <end position="244"/>
    </location>
</feature>
<evidence type="ECO:0000259" key="3">
    <source>
        <dbReference type="Pfam" id="PF08336"/>
    </source>
</evidence>
<organism evidence="5 6">
    <name type="scientific">Cylicocyclus nassatus</name>
    <name type="common">Nematode worm</name>
    <dbReference type="NCBI Taxonomy" id="53992"/>
    <lineage>
        <taxon>Eukaryota</taxon>
        <taxon>Metazoa</taxon>
        <taxon>Ecdysozoa</taxon>
        <taxon>Nematoda</taxon>
        <taxon>Chromadorea</taxon>
        <taxon>Rhabditida</taxon>
        <taxon>Rhabditina</taxon>
        <taxon>Rhabditomorpha</taxon>
        <taxon>Strongyloidea</taxon>
        <taxon>Strongylidae</taxon>
        <taxon>Cylicocyclus</taxon>
    </lineage>
</organism>
<dbReference type="Gene3D" id="1.25.40.10">
    <property type="entry name" value="Tetratricopeptide repeat domain"/>
    <property type="match status" value="1"/>
</dbReference>
<evidence type="ECO:0008006" key="7">
    <source>
        <dbReference type="Google" id="ProtNLM"/>
    </source>
</evidence>
<dbReference type="InterPro" id="IPR013547">
    <property type="entry name" value="P4H_N"/>
</dbReference>
<evidence type="ECO:0000313" key="6">
    <source>
        <dbReference type="Proteomes" id="UP001176961"/>
    </source>
</evidence>
<accession>A0AA36M5Q7</accession>
<dbReference type="Gene3D" id="6.10.140.1460">
    <property type="match status" value="1"/>
</dbReference>
<evidence type="ECO:0000313" key="5">
    <source>
        <dbReference type="EMBL" id="CAJ0598971.1"/>
    </source>
</evidence>
<dbReference type="GO" id="GO:0005783">
    <property type="term" value="C:endoplasmic reticulum"/>
    <property type="evidence" value="ECO:0007669"/>
    <property type="project" value="InterPro"/>
</dbReference>
<dbReference type="Pfam" id="PF23558">
    <property type="entry name" value="TPR_P4H"/>
    <property type="match status" value="1"/>
</dbReference>
<evidence type="ECO:0000256" key="2">
    <source>
        <dbReference type="SAM" id="SignalP"/>
    </source>
</evidence>
<reference evidence="5" key="1">
    <citation type="submission" date="2023-07" db="EMBL/GenBank/DDBJ databases">
        <authorList>
            <consortium name="CYATHOMIX"/>
        </authorList>
    </citation>
    <scope>NUCLEOTIDE SEQUENCE</scope>
    <source>
        <strain evidence="5">N/A</strain>
    </source>
</reference>
<dbReference type="SUPFAM" id="SSF48452">
    <property type="entry name" value="TPR-like"/>
    <property type="match status" value="1"/>
</dbReference>
<dbReference type="GO" id="GO:0004656">
    <property type="term" value="F:procollagen-proline 4-dioxygenase activity"/>
    <property type="evidence" value="ECO:0007669"/>
    <property type="project" value="InterPro"/>
</dbReference>
<dbReference type="FunFam" id="1.25.40.10:FF:000006">
    <property type="entry name" value="Prolyl 4-hydroxylase subunit alpha 2"/>
    <property type="match status" value="1"/>
</dbReference>
<dbReference type="InterPro" id="IPR019734">
    <property type="entry name" value="TPR_rpt"/>
</dbReference>
<dbReference type="AlphaFoldDB" id="A0AA36M5Q7"/>
<sequence>MIFSLGLVALCSAIALADLFTSMAEMQGLLDTEKSIPSLLYNYIEEEQKRLTDLRALALQYESKNDAALETGLQDISNPVNAFLLIKKKIFDWKGLKRKMLTNRAHDFIEQMTDANYGVRYPTEEDLTGAAIALLRLQDTYRLDTRDLAQGRIYDSQGNYTFDSGDCFTIAKAAYNDGDYYHTIMWMEEALRKMEDEEDPAADREEVLEYLSFSLYKQGNLKHALQYIEELYELNPEHPRAKRKTSNGMKTCLPRRV</sequence>